<evidence type="ECO:0000256" key="8">
    <source>
        <dbReference type="ARBA" id="ARBA00022676"/>
    </source>
</evidence>
<evidence type="ECO:0000259" key="20">
    <source>
        <dbReference type="Pfam" id="PF00912"/>
    </source>
</evidence>
<organism evidence="21 22">
    <name type="scientific">Haloferula sargassicola</name>
    <dbReference type="NCBI Taxonomy" id="490096"/>
    <lineage>
        <taxon>Bacteria</taxon>
        <taxon>Pseudomonadati</taxon>
        <taxon>Verrucomicrobiota</taxon>
        <taxon>Verrucomicrobiia</taxon>
        <taxon>Verrucomicrobiales</taxon>
        <taxon>Verrucomicrobiaceae</taxon>
        <taxon>Haloferula</taxon>
    </lineage>
</organism>
<evidence type="ECO:0000256" key="2">
    <source>
        <dbReference type="ARBA" id="ARBA00004752"/>
    </source>
</evidence>
<sequence>MSKATKADRNKRKRPLFFKRKGFWVLTLLILVMAALIGVLVVDRMLEPYRERASGYDLSLVDKVEVPSVIVGRNGGELGRVFVQNRSVIRIDKVPDRFISALRAGEDKRYFDHKGVDYMGILRAGIDWLRVGEAVSGASTITQQLARGAYDLEAERKKRGESGIERKLVEAFLAQRIETVYSKREILEFYLNRIYFGSGFYGIRSASLGYFGKEPENLTDGECATIVGLIKNPTGLSPLNNIEACRVSRNMVIERMMNLDMITPSEAARMRADKIKLNPKPLQRGTSHLYERIASEIRTLLGDEALAEGGYTIQTSIDTAVQQSAERKLEAMLVKAENHPGFTHPRRGTGDPKQWLQGGVLMVDQRNGGVIAHVGGRDYATVPFDVIELGRRPLGTAFFPMVYSAALESGLTPASGVEDEEMDNRTVMVGGREGILGEWGMEVPNPSYEHASITLRRALESSKVAATVRLANQVGLEKVRQTAIDFGLPFDNAELLPRLAVGWEPASLKEAVKAYTAFARDGRTGPERMWYVESVRDSHGSIRYERPIQDQDGTPAVSSATAFQVHSILQGGMSNGSAKGVLDSLVESPFNGACKTGTTHDFSDAWTLGYNGRVTCGVWVGFLNSGDPIYEGAFGRDLAMPVWVEAMNQASKHFGGRSIPQPESVVEMEICRVSGERVTPYCYETFQDPVTGSMRSRPAGVAEYFRRGTEKIPYCSKHSGSAPEDPTLDITVLPVIDTSPVRPKEPVLLGDDPYHSIQITEDEGPKFRVRRERTNVLDSLDLNDGLDQLRLPRPRRLEIAPE</sequence>
<comment type="subcellular location">
    <subcellularLocation>
        <location evidence="1">Cell membrane</location>
    </subcellularLocation>
</comment>
<feature type="transmembrane region" description="Helical" evidence="18">
    <location>
        <begin position="21"/>
        <end position="42"/>
    </location>
</feature>
<evidence type="ECO:0000256" key="17">
    <source>
        <dbReference type="ARBA" id="ARBA00049902"/>
    </source>
</evidence>
<gene>
    <name evidence="21" type="primary">pbpG_3</name>
    <name evidence="21" type="ORF">Hsar01_03384</name>
</gene>
<evidence type="ECO:0000256" key="11">
    <source>
        <dbReference type="ARBA" id="ARBA00022960"/>
    </source>
</evidence>
<dbReference type="InterPro" id="IPR023346">
    <property type="entry name" value="Lysozyme-like_dom_sf"/>
</dbReference>
<dbReference type="InterPro" id="IPR036950">
    <property type="entry name" value="PBP_transglycosylase"/>
</dbReference>
<dbReference type="Gene3D" id="1.10.3810.10">
    <property type="entry name" value="Biosynthetic peptidoglycan transglycosylase-like"/>
    <property type="match status" value="1"/>
</dbReference>
<dbReference type="PANTHER" id="PTHR32282">
    <property type="entry name" value="BINDING PROTEIN TRANSPEPTIDASE, PUTATIVE-RELATED"/>
    <property type="match status" value="1"/>
</dbReference>
<keyword evidence="12" id="KW-0573">Peptidoglycan synthesis</keyword>
<dbReference type="SUPFAM" id="SSF53955">
    <property type="entry name" value="Lysozyme-like"/>
    <property type="match status" value="1"/>
</dbReference>
<evidence type="ECO:0000256" key="9">
    <source>
        <dbReference type="ARBA" id="ARBA00022679"/>
    </source>
</evidence>
<evidence type="ECO:0000256" key="13">
    <source>
        <dbReference type="ARBA" id="ARBA00023136"/>
    </source>
</evidence>
<evidence type="ECO:0000256" key="16">
    <source>
        <dbReference type="ARBA" id="ARBA00034000"/>
    </source>
</evidence>
<evidence type="ECO:0000256" key="10">
    <source>
        <dbReference type="ARBA" id="ARBA00022801"/>
    </source>
</evidence>
<dbReference type="RefSeq" id="WP_353568243.1">
    <property type="nucleotide sequence ID" value="NZ_BAABRI010000021.1"/>
</dbReference>
<keyword evidence="5" id="KW-1003">Cell membrane</keyword>
<comment type="catalytic activity">
    <reaction evidence="16">
        <text>Preferential cleavage: (Ac)2-L-Lys-D-Ala-|-D-Ala. Also transpeptidation of peptidyl-alanyl moieties that are N-acyl substituents of D-alanine.</text>
        <dbReference type="EC" id="3.4.16.4"/>
    </reaction>
</comment>
<keyword evidence="14" id="KW-0511">Multifunctional enzyme</keyword>
<feature type="domain" description="Penicillin-binding protein transpeptidase" evidence="19">
    <location>
        <begin position="358"/>
        <end position="628"/>
    </location>
</feature>
<evidence type="ECO:0000256" key="4">
    <source>
        <dbReference type="ARBA" id="ARBA00007739"/>
    </source>
</evidence>
<dbReference type="Proteomes" id="UP001476282">
    <property type="component" value="Unassembled WGS sequence"/>
</dbReference>
<dbReference type="SUPFAM" id="SSF56601">
    <property type="entry name" value="beta-lactamase/transpeptidase-like"/>
    <property type="match status" value="1"/>
</dbReference>
<dbReference type="InterPro" id="IPR012338">
    <property type="entry name" value="Beta-lactam/transpept-like"/>
</dbReference>
<keyword evidence="18" id="KW-1133">Transmembrane helix</keyword>
<comment type="pathway">
    <text evidence="2">Cell wall biogenesis; peptidoglycan biosynthesis.</text>
</comment>
<evidence type="ECO:0000256" key="14">
    <source>
        <dbReference type="ARBA" id="ARBA00023268"/>
    </source>
</evidence>
<evidence type="ECO:0000256" key="1">
    <source>
        <dbReference type="ARBA" id="ARBA00004236"/>
    </source>
</evidence>
<evidence type="ECO:0000313" key="21">
    <source>
        <dbReference type="EMBL" id="GAA5484143.1"/>
    </source>
</evidence>
<proteinExistence type="inferred from homology"/>
<keyword evidence="7" id="KW-0645">Protease</keyword>
<dbReference type="InterPro" id="IPR050396">
    <property type="entry name" value="Glycosyltr_51/Transpeptidase"/>
</dbReference>
<evidence type="ECO:0000256" key="12">
    <source>
        <dbReference type="ARBA" id="ARBA00022984"/>
    </source>
</evidence>
<comment type="similarity">
    <text evidence="4">In the N-terminal section; belongs to the glycosyltransferase 51 family.</text>
</comment>
<reference evidence="21 22" key="1">
    <citation type="submission" date="2024-02" db="EMBL/GenBank/DDBJ databases">
        <title>Haloferula sargassicola NBRC 104335.</title>
        <authorList>
            <person name="Ichikawa N."/>
            <person name="Katano-Makiyama Y."/>
            <person name="Hidaka K."/>
        </authorList>
    </citation>
    <scope>NUCLEOTIDE SEQUENCE [LARGE SCALE GENOMIC DNA]</scope>
    <source>
        <strain evidence="21 22">NBRC 104335</strain>
    </source>
</reference>
<protein>
    <submittedName>
        <fullName evidence="21">Penicillin-binding protein 2D</fullName>
    </submittedName>
</protein>
<evidence type="ECO:0000256" key="15">
    <source>
        <dbReference type="ARBA" id="ARBA00023316"/>
    </source>
</evidence>
<accession>A0ABP9UWA3</accession>
<evidence type="ECO:0000259" key="19">
    <source>
        <dbReference type="Pfam" id="PF00905"/>
    </source>
</evidence>
<evidence type="ECO:0000313" key="22">
    <source>
        <dbReference type="Proteomes" id="UP001476282"/>
    </source>
</evidence>
<keyword evidence="18" id="KW-0812">Transmembrane</keyword>
<keyword evidence="11" id="KW-0133">Cell shape</keyword>
<keyword evidence="13 18" id="KW-0472">Membrane</keyword>
<evidence type="ECO:0000256" key="6">
    <source>
        <dbReference type="ARBA" id="ARBA00022645"/>
    </source>
</evidence>
<keyword evidence="10" id="KW-0378">Hydrolase</keyword>
<name>A0ABP9UWA3_9BACT</name>
<evidence type="ECO:0000256" key="18">
    <source>
        <dbReference type="SAM" id="Phobius"/>
    </source>
</evidence>
<dbReference type="Gene3D" id="3.40.710.10">
    <property type="entry name" value="DD-peptidase/beta-lactamase superfamily"/>
    <property type="match status" value="1"/>
</dbReference>
<dbReference type="Pfam" id="PF00912">
    <property type="entry name" value="Transgly"/>
    <property type="match status" value="1"/>
</dbReference>
<comment type="catalytic activity">
    <reaction evidence="17">
        <text>[GlcNAc-(1-&gt;4)-Mur2Ac(oyl-L-Ala-gamma-D-Glu-L-Lys-D-Ala-D-Ala)](n)-di-trans,octa-cis-undecaprenyl diphosphate + beta-D-GlcNAc-(1-&gt;4)-Mur2Ac(oyl-L-Ala-gamma-D-Glu-L-Lys-D-Ala-D-Ala)-di-trans,octa-cis-undecaprenyl diphosphate = [GlcNAc-(1-&gt;4)-Mur2Ac(oyl-L-Ala-gamma-D-Glu-L-Lys-D-Ala-D-Ala)](n+1)-di-trans,octa-cis-undecaprenyl diphosphate + di-trans,octa-cis-undecaprenyl diphosphate + H(+)</text>
        <dbReference type="Rhea" id="RHEA:23708"/>
        <dbReference type="Rhea" id="RHEA-COMP:9602"/>
        <dbReference type="Rhea" id="RHEA-COMP:9603"/>
        <dbReference type="ChEBI" id="CHEBI:15378"/>
        <dbReference type="ChEBI" id="CHEBI:58405"/>
        <dbReference type="ChEBI" id="CHEBI:60033"/>
        <dbReference type="ChEBI" id="CHEBI:78435"/>
        <dbReference type="EC" id="2.4.99.28"/>
    </reaction>
</comment>
<evidence type="ECO:0000256" key="7">
    <source>
        <dbReference type="ARBA" id="ARBA00022670"/>
    </source>
</evidence>
<keyword evidence="9" id="KW-0808">Transferase</keyword>
<dbReference type="EMBL" id="BAABRI010000021">
    <property type="protein sequence ID" value="GAA5484143.1"/>
    <property type="molecule type" value="Genomic_DNA"/>
</dbReference>
<dbReference type="Pfam" id="PF00905">
    <property type="entry name" value="Transpeptidase"/>
    <property type="match status" value="1"/>
</dbReference>
<keyword evidence="15" id="KW-0961">Cell wall biogenesis/degradation</keyword>
<dbReference type="InterPro" id="IPR001264">
    <property type="entry name" value="Glyco_trans_51"/>
</dbReference>
<evidence type="ECO:0000256" key="3">
    <source>
        <dbReference type="ARBA" id="ARBA00007090"/>
    </source>
</evidence>
<keyword evidence="6" id="KW-0121">Carboxypeptidase</keyword>
<dbReference type="PANTHER" id="PTHR32282:SF11">
    <property type="entry name" value="PENICILLIN-BINDING PROTEIN 1B"/>
    <property type="match status" value="1"/>
</dbReference>
<keyword evidence="8" id="KW-0328">Glycosyltransferase</keyword>
<comment type="similarity">
    <text evidence="3">In the C-terminal section; belongs to the transpeptidase family.</text>
</comment>
<comment type="caution">
    <text evidence="21">The sequence shown here is derived from an EMBL/GenBank/DDBJ whole genome shotgun (WGS) entry which is preliminary data.</text>
</comment>
<dbReference type="InterPro" id="IPR001460">
    <property type="entry name" value="PCN-bd_Tpept"/>
</dbReference>
<feature type="domain" description="Glycosyl transferase family 51" evidence="20">
    <location>
        <begin position="80"/>
        <end position="256"/>
    </location>
</feature>
<keyword evidence="22" id="KW-1185">Reference proteome</keyword>
<evidence type="ECO:0000256" key="5">
    <source>
        <dbReference type="ARBA" id="ARBA00022475"/>
    </source>
</evidence>